<sequence length="521" mass="56731">MSFRFANFLNHSRKAHHTPHSRLVQTPEPLWYRLVPEEKTFVAGNWVTSASGRTFPVTNPANGHVLRTVPAMSSAAAEQAINAASTAQKIWATRPPNERASVIRRWAQSLRSNQEALARLITAENGKTISDARTEVSSGASGLEWYAEEVRRNYGYFVPPLQKSGRRQIVHHQPVGVIGVITPWNFPLSMITRKAGAALAAGCAVVLKPAEDTPLTALAITHLAVTEAGLPPELLSTITAARDVEGAQQIAETFCNHPDVRMIGFTGSTVVGKMIYKKAAAHAKRVLLEMGGNAPLLVFRSANLEKAVEGAIAAKFRCSGQTCVCVNRIYVENDIYESFVQKLAEGVSKLKMGDGSIEDTKIGPLVNRKAVDKVEGLVNSAKKDGAIALVGGERPKDEEFAHGSFYPATVLSECHSEMACVRNEIFGPVAPVCRFSKEDEAFKLANQTPYGLAAYVYTQDIRQIWRASVELQYGMVGINTPWVSTPEMPFGGVKDSGIGREGGPHALEEFMDTKTICWDID</sequence>
<dbReference type="PROSITE" id="PS00070">
    <property type="entry name" value="ALDEHYDE_DEHYDR_CYS"/>
    <property type="match status" value="1"/>
</dbReference>
<dbReference type="EC" id="1.2.1.24" evidence="3"/>
<dbReference type="FunFam" id="3.40.309.10:FF:000004">
    <property type="entry name" value="Succinate-semialdehyde dehydrogenase I"/>
    <property type="match status" value="1"/>
</dbReference>
<name>A0AAV2TXH7_CALDB</name>
<accession>A0AAV2TXH7</accession>
<evidence type="ECO:0000313" key="10">
    <source>
        <dbReference type="EMBL" id="CAL5142064.1"/>
    </source>
</evidence>
<dbReference type="InterPro" id="IPR029510">
    <property type="entry name" value="Ald_DH_CS_GLU"/>
</dbReference>
<dbReference type="InterPro" id="IPR015590">
    <property type="entry name" value="Aldehyde_DH_dom"/>
</dbReference>
<evidence type="ECO:0000256" key="6">
    <source>
        <dbReference type="ARBA" id="ARBA00030806"/>
    </source>
</evidence>
<dbReference type="Pfam" id="PF00171">
    <property type="entry name" value="Aldedh"/>
    <property type="match status" value="1"/>
</dbReference>
<evidence type="ECO:0000256" key="8">
    <source>
        <dbReference type="RuleBase" id="RU003345"/>
    </source>
</evidence>
<dbReference type="Gene3D" id="3.40.309.10">
    <property type="entry name" value="Aldehyde Dehydrogenase, Chain A, domain 2"/>
    <property type="match status" value="1"/>
</dbReference>
<dbReference type="GO" id="GO:0009450">
    <property type="term" value="P:gamma-aminobutyric acid catabolic process"/>
    <property type="evidence" value="ECO:0007669"/>
    <property type="project" value="TreeGrafter"/>
</dbReference>
<gene>
    <name evidence="10" type="ORF">CDAUBV1_LOCUS17345</name>
</gene>
<dbReference type="FunFam" id="3.40.605.10:FF:000007">
    <property type="entry name" value="NAD/NADP-dependent betaine aldehyde dehydrogenase"/>
    <property type="match status" value="1"/>
</dbReference>
<dbReference type="GO" id="GO:0004777">
    <property type="term" value="F:succinate-semialdehyde dehydrogenase (NAD+) activity"/>
    <property type="evidence" value="ECO:0007669"/>
    <property type="project" value="UniProtKB-EC"/>
</dbReference>
<dbReference type="InterPro" id="IPR016161">
    <property type="entry name" value="Ald_DH/histidinol_DH"/>
</dbReference>
<evidence type="ECO:0000313" key="11">
    <source>
        <dbReference type="Proteomes" id="UP001497525"/>
    </source>
</evidence>
<organism evidence="10 11">
    <name type="scientific">Calicophoron daubneyi</name>
    <name type="common">Rumen fluke</name>
    <name type="synonym">Paramphistomum daubneyi</name>
    <dbReference type="NCBI Taxonomy" id="300641"/>
    <lineage>
        <taxon>Eukaryota</taxon>
        <taxon>Metazoa</taxon>
        <taxon>Spiralia</taxon>
        <taxon>Lophotrochozoa</taxon>
        <taxon>Platyhelminthes</taxon>
        <taxon>Trematoda</taxon>
        <taxon>Digenea</taxon>
        <taxon>Plagiorchiida</taxon>
        <taxon>Pronocephalata</taxon>
        <taxon>Paramphistomoidea</taxon>
        <taxon>Paramphistomidae</taxon>
        <taxon>Calicophoron</taxon>
    </lineage>
</organism>
<feature type="active site" evidence="7">
    <location>
        <position position="289"/>
    </location>
</feature>
<comment type="pathway">
    <text evidence="1">Amino-acid degradation; 4-aminobutanoate degradation.</text>
</comment>
<proteinExistence type="inferred from homology"/>
<dbReference type="EMBL" id="CAXLJL010000945">
    <property type="protein sequence ID" value="CAL5142064.1"/>
    <property type="molecule type" value="Genomic_DNA"/>
</dbReference>
<keyword evidence="5 8" id="KW-0560">Oxidoreductase</keyword>
<dbReference type="InterPro" id="IPR016163">
    <property type="entry name" value="Ald_DH_C"/>
</dbReference>
<evidence type="ECO:0000256" key="3">
    <source>
        <dbReference type="ARBA" id="ARBA00013051"/>
    </source>
</evidence>
<dbReference type="InterPro" id="IPR050740">
    <property type="entry name" value="Aldehyde_DH_Superfamily"/>
</dbReference>
<reference evidence="10" key="1">
    <citation type="submission" date="2024-06" db="EMBL/GenBank/DDBJ databases">
        <authorList>
            <person name="Liu X."/>
            <person name="Lenzi L."/>
            <person name="Haldenby T S."/>
            <person name="Uol C."/>
        </authorList>
    </citation>
    <scope>NUCLEOTIDE SEQUENCE</scope>
</reference>
<dbReference type="Gene3D" id="3.40.605.10">
    <property type="entry name" value="Aldehyde Dehydrogenase, Chain A, domain 1"/>
    <property type="match status" value="1"/>
</dbReference>
<feature type="domain" description="Aldehyde dehydrogenase" evidence="9">
    <location>
        <begin position="46"/>
        <end position="516"/>
    </location>
</feature>
<dbReference type="AlphaFoldDB" id="A0AAV2TXH7"/>
<dbReference type="PROSITE" id="PS00687">
    <property type="entry name" value="ALDEHYDE_DEHYDR_GLU"/>
    <property type="match status" value="1"/>
</dbReference>
<dbReference type="Proteomes" id="UP001497525">
    <property type="component" value="Unassembled WGS sequence"/>
</dbReference>
<evidence type="ECO:0000256" key="1">
    <source>
        <dbReference type="ARBA" id="ARBA00005176"/>
    </source>
</evidence>
<evidence type="ECO:0000256" key="7">
    <source>
        <dbReference type="PROSITE-ProRule" id="PRU10007"/>
    </source>
</evidence>
<dbReference type="PANTHER" id="PTHR43353">
    <property type="entry name" value="SUCCINATE-SEMIALDEHYDE DEHYDROGENASE, MITOCHONDRIAL"/>
    <property type="match status" value="1"/>
</dbReference>
<protein>
    <recommendedName>
        <fullName evidence="4">Succinate-semialdehyde dehydrogenase, mitochondrial</fullName>
        <ecNumber evidence="3">1.2.1.24</ecNumber>
    </recommendedName>
    <alternativeName>
        <fullName evidence="6">NAD(+)-dependent succinic semialdehyde dehydrogenase</fullName>
    </alternativeName>
</protein>
<evidence type="ECO:0000259" key="9">
    <source>
        <dbReference type="Pfam" id="PF00171"/>
    </source>
</evidence>
<comment type="caution">
    <text evidence="10">The sequence shown here is derived from an EMBL/GenBank/DDBJ whole genome shotgun (WGS) entry which is preliminary data.</text>
</comment>
<dbReference type="InterPro" id="IPR016160">
    <property type="entry name" value="Ald_DH_CS_CYS"/>
</dbReference>
<evidence type="ECO:0000256" key="5">
    <source>
        <dbReference type="ARBA" id="ARBA00023002"/>
    </source>
</evidence>
<dbReference type="PANTHER" id="PTHR43353:SF5">
    <property type="entry name" value="SUCCINATE-SEMIALDEHYDE DEHYDROGENASE, MITOCHONDRIAL"/>
    <property type="match status" value="1"/>
</dbReference>
<evidence type="ECO:0000256" key="4">
    <source>
        <dbReference type="ARBA" id="ARBA00019842"/>
    </source>
</evidence>
<dbReference type="InterPro" id="IPR016162">
    <property type="entry name" value="Ald_DH_N"/>
</dbReference>
<comment type="similarity">
    <text evidence="2 8">Belongs to the aldehyde dehydrogenase family.</text>
</comment>
<dbReference type="CDD" id="cd07103">
    <property type="entry name" value="ALDH_F5_SSADH_GabD"/>
    <property type="match status" value="1"/>
</dbReference>
<dbReference type="SUPFAM" id="SSF53720">
    <property type="entry name" value="ALDH-like"/>
    <property type="match status" value="1"/>
</dbReference>
<evidence type="ECO:0000256" key="2">
    <source>
        <dbReference type="ARBA" id="ARBA00009986"/>
    </source>
</evidence>